<evidence type="ECO:0000313" key="1">
    <source>
        <dbReference type="EMBL" id="KKL59892.1"/>
    </source>
</evidence>
<dbReference type="AlphaFoldDB" id="A0A0F9G9K7"/>
<accession>A0A0F9G9K7</accession>
<proteinExistence type="predicted"/>
<reference evidence="1" key="1">
    <citation type="journal article" date="2015" name="Nature">
        <title>Complex archaea that bridge the gap between prokaryotes and eukaryotes.</title>
        <authorList>
            <person name="Spang A."/>
            <person name="Saw J.H."/>
            <person name="Jorgensen S.L."/>
            <person name="Zaremba-Niedzwiedzka K."/>
            <person name="Martijn J."/>
            <person name="Lind A.E."/>
            <person name="van Eijk R."/>
            <person name="Schleper C."/>
            <person name="Guy L."/>
            <person name="Ettema T.J."/>
        </authorList>
    </citation>
    <scope>NUCLEOTIDE SEQUENCE</scope>
</reference>
<gene>
    <name evidence="1" type="ORF">LCGC14_2210760</name>
</gene>
<name>A0A0F9G9K7_9ZZZZ</name>
<comment type="caution">
    <text evidence="1">The sequence shown here is derived from an EMBL/GenBank/DDBJ whole genome shotgun (WGS) entry which is preliminary data.</text>
</comment>
<organism evidence="1">
    <name type="scientific">marine sediment metagenome</name>
    <dbReference type="NCBI Taxonomy" id="412755"/>
    <lineage>
        <taxon>unclassified sequences</taxon>
        <taxon>metagenomes</taxon>
        <taxon>ecological metagenomes</taxon>
    </lineage>
</organism>
<protein>
    <submittedName>
        <fullName evidence="1">Uncharacterized protein</fullName>
    </submittedName>
</protein>
<sequence length="114" mass="12557">MVYVARAYTTLGELMAKTKIGLSLISLDSEAIAAIANLLTAMIQSTPPDQLARAHARLERIATWFEEEVLDLPPLLPVDSLVTAVGHQPQDSRSREHTVEDNAVGFEFRRDIAT</sequence>
<dbReference type="EMBL" id="LAZR01029334">
    <property type="protein sequence ID" value="KKL59892.1"/>
    <property type="molecule type" value="Genomic_DNA"/>
</dbReference>